<name>A0A6N9NMW8_9FLAO</name>
<comment type="caution">
    <text evidence="5">Lacks conserved residue(s) required for the propagation of feature annotation.</text>
</comment>
<feature type="binding site" evidence="5">
    <location>
        <begin position="11"/>
        <end position="16"/>
    </location>
    <ligand>
        <name>ATP</name>
        <dbReference type="ChEBI" id="CHEBI:30616"/>
    </ligand>
</feature>
<dbReference type="Gene3D" id="3.40.50.300">
    <property type="entry name" value="P-loop containing nucleotide triphosphate hydrolases"/>
    <property type="match status" value="1"/>
</dbReference>
<keyword evidence="9" id="KW-1185">Reference proteome</keyword>
<feature type="binding site" evidence="5">
    <location>
        <position position="37"/>
    </location>
    <ligand>
        <name>AMP</name>
        <dbReference type="ChEBI" id="CHEBI:456215"/>
    </ligand>
</feature>
<comment type="caution">
    <text evidence="8">The sequence shown here is derived from an EMBL/GenBank/DDBJ whole genome shotgun (WGS) entry which is preliminary data.</text>
</comment>
<comment type="subcellular location">
    <subcellularLocation>
        <location evidence="5 7">Cytoplasm</location>
    </subcellularLocation>
</comment>
<organism evidence="8 9">
    <name type="scientific">Acidiluteibacter ferrifornacis</name>
    <dbReference type="NCBI Taxonomy" id="2692424"/>
    <lineage>
        <taxon>Bacteria</taxon>
        <taxon>Pseudomonadati</taxon>
        <taxon>Bacteroidota</taxon>
        <taxon>Flavobacteriia</taxon>
        <taxon>Flavobacteriales</taxon>
        <taxon>Cryomorphaceae</taxon>
        <taxon>Acidiluteibacter</taxon>
    </lineage>
</organism>
<dbReference type="HAMAP" id="MF_00235">
    <property type="entry name" value="Adenylate_kinase_Adk"/>
    <property type="match status" value="1"/>
</dbReference>
<dbReference type="PRINTS" id="PR00094">
    <property type="entry name" value="ADENYLTKNASE"/>
</dbReference>
<dbReference type="NCBIfam" id="NF011104">
    <property type="entry name" value="PRK14531.1"/>
    <property type="match status" value="1"/>
</dbReference>
<dbReference type="Proteomes" id="UP000470771">
    <property type="component" value="Unassembled WGS sequence"/>
</dbReference>
<dbReference type="NCBIfam" id="TIGR01351">
    <property type="entry name" value="adk"/>
    <property type="match status" value="1"/>
</dbReference>
<feature type="binding site" evidence="5">
    <location>
        <position position="146"/>
    </location>
    <ligand>
        <name>AMP</name>
        <dbReference type="ChEBI" id="CHEBI:456215"/>
    </ligand>
</feature>
<comment type="function">
    <text evidence="5">Catalyzes the reversible transfer of the terminal phosphate group between ATP and AMP. Plays an important role in cellular energy homeostasis and in adenine nucleotide metabolism.</text>
</comment>
<dbReference type="EC" id="2.7.4.3" evidence="5 7"/>
<feature type="binding site" evidence="5">
    <location>
        <position position="174"/>
    </location>
    <ligand>
        <name>ATP</name>
        <dbReference type="ChEBI" id="CHEBI:30616"/>
    </ligand>
</feature>
<comment type="similarity">
    <text evidence="5 6">Belongs to the adenylate kinase family.</text>
</comment>
<dbReference type="UniPathway" id="UPA00588">
    <property type="reaction ID" value="UER00649"/>
</dbReference>
<sequence>MLNIVLFGPPGAGKGTQATKLKEAYNLVHLSTGDLLRAEIKEKTKLGLEAQAFMNKGELVPDEVVIGMIESKLEQNSDAKGFIFDGFPRTTEQAKALDALLEDYNTSITVMLSLEVDDEELVARIVQRGKDSGREDDKNESVIFNRIVTYNKVTSPLKVYYNKQGKYNVIDGVGSMDEVFNRLTEKIKQ</sequence>
<feature type="binding site" evidence="5">
    <location>
        <position position="93"/>
    </location>
    <ligand>
        <name>AMP</name>
        <dbReference type="ChEBI" id="CHEBI:456215"/>
    </ligand>
</feature>
<comment type="domain">
    <text evidence="5">Consists of three domains, a large central CORE domain and two small peripheral domains, NMPbind and LID, which undergo movements during catalysis. The LID domain closes over the site of phosphoryl transfer upon ATP binding. Assembling and dissambling the active center during each catalytic cycle provides an effective means to prevent ATP hydrolysis.</text>
</comment>
<evidence type="ECO:0000256" key="1">
    <source>
        <dbReference type="ARBA" id="ARBA00022679"/>
    </source>
</evidence>
<keyword evidence="3 5" id="KW-0547">Nucleotide-binding</keyword>
<evidence type="ECO:0000256" key="6">
    <source>
        <dbReference type="RuleBase" id="RU003330"/>
    </source>
</evidence>
<dbReference type="InterPro" id="IPR006259">
    <property type="entry name" value="Adenyl_kin_sub"/>
</dbReference>
<evidence type="ECO:0000313" key="8">
    <source>
        <dbReference type="EMBL" id="NBG66811.1"/>
    </source>
</evidence>
<comment type="pathway">
    <text evidence="5">Purine metabolism; AMP biosynthesis via salvage pathway; AMP from ADP: step 1/1.</text>
</comment>
<dbReference type="EMBL" id="WWNE01000011">
    <property type="protein sequence ID" value="NBG66811.1"/>
    <property type="molecule type" value="Genomic_DNA"/>
</dbReference>
<keyword evidence="5" id="KW-0963">Cytoplasm</keyword>
<evidence type="ECO:0000313" key="9">
    <source>
        <dbReference type="Proteomes" id="UP000470771"/>
    </source>
</evidence>
<protein>
    <recommendedName>
        <fullName evidence="5 7">Adenylate kinase</fullName>
        <shortName evidence="5">AK</shortName>
        <ecNumber evidence="5 7">2.7.4.3</ecNumber>
    </recommendedName>
    <alternativeName>
        <fullName evidence="5">ATP-AMP transphosphorylase</fullName>
    </alternativeName>
    <alternativeName>
        <fullName evidence="5">ATP:AMP phosphotransferase</fullName>
    </alternativeName>
    <alternativeName>
        <fullName evidence="5">Adenylate monophosphate kinase</fullName>
    </alternativeName>
</protein>
<dbReference type="GO" id="GO:0044209">
    <property type="term" value="P:AMP salvage"/>
    <property type="evidence" value="ECO:0007669"/>
    <property type="project" value="UniProtKB-UniRule"/>
</dbReference>
<accession>A0A6N9NMW8</accession>
<feature type="region of interest" description="NMP" evidence="5">
    <location>
        <begin position="31"/>
        <end position="60"/>
    </location>
</feature>
<gene>
    <name evidence="5" type="primary">adk</name>
    <name evidence="8" type="ORF">GQN54_11855</name>
</gene>
<dbReference type="AlphaFoldDB" id="A0A6N9NMW8"/>
<evidence type="ECO:0000256" key="4">
    <source>
        <dbReference type="ARBA" id="ARBA00022777"/>
    </source>
</evidence>
<evidence type="ECO:0000256" key="3">
    <source>
        <dbReference type="ARBA" id="ARBA00022741"/>
    </source>
</evidence>
<keyword evidence="1 5" id="KW-0808">Transferase</keyword>
<dbReference type="GO" id="GO:0005524">
    <property type="term" value="F:ATP binding"/>
    <property type="evidence" value="ECO:0007669"/>
    <property type="project" value="UniProtKB-UniRule"/>
</dbReference>
<feature type="binding site" evidence="5">
    <location>
        <begin position="86"/>
        <end position="89"/>
    </location>
    <ligand>
        <name>AMP</name>
        <dbReference type="ChEBI" id="CHEBI:456215"/>
    </ligand>
</feature>
<dbReference type="PANTHER" id="PTHR23359">
    <property type="entry name" value="NUCLEOTIDE KINASE"/>
    <property type="match status" value="1"/>
</dbReference>
<dbReference type="NCBIfam" id="NF011101">
    <property type="entry name" value="PRK14528.1"/>
    <property type="match status" value="1"/>
</dbReference>
<dbReference type="SUPFAM" id="SSF52540">
    <property type="entry name" value="P-loop containing nucleoside triphosphate hydrolases"/>
    <property type="match status" value="1"/>
</dbReference>
<dbReference type="PROSITE" id="PS00113">
    <property type="entry name" value="ADENYLATE_KINASE"/>
    <property type="match status" value="1"/>
</dbReference>
<dbReference type="GO" id="GO:0004017">
    <property type="term" value="F:AMP kinase activity"/>
    <property type="evidence" value="ECO:0007669"/>
    <property type="project" value="UniProtKB-UniRule"/>
</dbReference>
<dbReference type="RefSeq" id="WP_160633768.1">
    <property type="nucleotide sequence ID" value="NZ_WWNE01000011.1"/>
</dbReference>
<evidence type="ECO:0000256" key="7">
    <source>
        <dbReference type="RuleBase" id="RU003331"/>
    </source>
</evidence>
<keyword evidence="5 7" id="KW-0067">ATP-binding</keyword>
<evidence type="ECO:0000256" key="2">
    <source>
        <dbReference type="ARBA" id="ARBA00022727"/>
    </source>
</evidence>
<dbReference type="InterPro" id="IPR000850">
    <property type="entry name" value="Adenylat/UMP-CMP_kin"/>
</dbReference>
<feature type="binding site" evidence="5">
    <location>
        <begin position="58"/>
        <end position="60"/>
    </location>
    <ligand>
        <name>AMP</name>
        <dbReference type="ChEBI" id="CHEBI:456215"/>
    </ligand>
</feature>
<dbReference type="InterPro" id="IPR033690">
    <property type="entry name" value="Adenylat_kinase_CS"/>
</dbReference>
<dbReference type="GO" id="GO:0005737">
    <property type="term" value="C:cytoplasm"/>
    <property type="evidence" value="ECO:0007669"/>
    <property type="project" value="UniProtKB-SubCell"/>
</dbReference>
<keyword evidence="4 5" id="KW-0418">Kinase</keyword>
<feature type="binding site" evidence="5">
    <location>
        <position position="128"/>
    </location>
    <ligand>
        <name>ATP</name>
        <dbReference type="ChEBI" id="CHEBI:30616"/>
    </ligand>
</feature>
<dbReference type="CDD" id="cd01428">
    <property type="entry name" value="ADK"/>
    <property type="match status" value="1"/>
</dbReference>
<feature type="binding site" evidence="5">
    <location>
        <position position="134"/>
    </location>
    <ligand>
        <name>AMP</name>
        <dbReference type="ChEBI" id="CHEBI:456215"/>
    </ligand>
</feature>
<dbReference type="NCBIfam" id="NF011100">
    <property type="entry name" value="PRK14527.1"/>
    <property type="match status" value="1"/>
</dbReference>
<comment type="subunit">
    <text evidence="5 7">Monomer.</text>
</comment>
<feature type="binding site" evidence="5">
    <location>
        <position position="32"/>
    </location>
    <ligand>
        <name>AMP</name>
        <dbReference type="ChEBI" id="CHEBI:456215"/>
    </ligand>
</feature>
<dbReference type="NCBIfam" id="NF001381">
    <property type="entry name" value="PRK00279.1-3"/>
    <property type="match status" value="1"/>
</dbReference>
<comment type="catalytic activity">
    <reaction evidence="5 7">
        <text>AMP + ATP = 2 ADP</text>
        <dbReference type="Rhea" id="RHEA:12973"/>
        <dbReference type="ChEBI" id="CHEBI:30616"/>
        <dbReference type="ChEBI" id="CHEBI:456215"/>
        <dbReference type="ChEBI" id="CHEBI:456216"/>
        <dbReference type="EC" id="2.7.4.3"/>
    </reaction>
</comment>
<evidence type="ECO:0000256" key="5">
    <source>
        <dbReference type="HAMAP-Rule" id="MF_00235"/>
    </source>
</evidence>
<dbReference type="Pfam" id="PF00406">
    <property type="entry name" value="ADK"/>
    <property type="match status" value="1"/>
</dbReference>
<reference evidence="8 9" key="1">
    <citation type="submission" date="2019-12" db="EMBL/GenBank/DDBJ databases">
        <authorList>
            <person name="Zhao J."/>
        </authorList>
    </citation>
    <scope>NUCLEOTIDE SEQUENCE [LARGE SCALE GENOMIC DNA]</scope>
    <source>
        <strain evidence="8 9">S-15</strain>
    </source>
</reference>
<dbReference type="InterPro" id="IPR027417">
    <property type="entry name" value="P-loop_NTPase"/>
</dbReference>
<keyword evidence="2 5" id="KW-0545">Nucleotide biosynthesis</keyword>
<dbReference type="NCBIfam" id="NF011105">
    <property type="entry name" value="PRK14532.1"/>
    <property type="match status" value="1"/>
</dbReference>
<proteinExistence type="inferred from homology"/>